<feature type="transmembrane region" description="Helical" evidence="7">
    <location>
        <begin position="368"/>
        <end position="389"/>
    </location>
</feature>
<dbReference type="Pfam" id="PF12704">
    <property type="entry name" value="MacB_PCD"/>
    <property type="match status" value="1"/>
</dbReference>
<sequence>MNFIKRAFLSVKAKKCKSLLQLFVFTVICVLVLSGLSIQSAATTSAELAKQQLGGTVTLSFDQEKMMQEQREARESAGSEEGREPFRFSQTPVEVEDAEALTTLSQLSGYNFTSSTQAVASNFDPIEASSNDTASDSNPMGVRMPDMGMADADVTLQGVVFTDATTDFMDGNAEMIEGTHISDEHIGENVAIMEETLAEENDLSVGDKITVASSSDEDKTVKAEIIGIYKTTSASTDPMGMSFTSMNPYNQIYVPYTLANEIKGEDYEGTIDSATYYMADPADTDAFIEDAVAMDVIDLDTYKLDANDSLYQQMVEPINNVASFSKNIVYLVTIAGAIILGLIVMLGIRERKYEMGVLLAIGEKKGKLIGQFIVEILIIAVFAIGIASLTGNLVADKIGDQLLSQQEESSANSRADITEFGGRGMQMGPPRGFVGPGQPNNQADADVQAVDLDVQVTGADLGKLAGIGLLIAVIATLIPSLSVLRLQPKAILSRQD</sequence>
<dbReference type="InterPro" id="IPR003838">
    <property type="entry name" value="ABC3_permease_C"/>
</dbReference>
<dbReference type="PANTHER" id="PTHR30572">
    <property type="entry name" value="MEMBRANE COMPONENT OF TRANSPORTER-RELATED"/>
    <property type="match status" value="1"/>
</dbReference>
<evidence type="ECO:0000259" key="8">
    <source>
        <dbReference type="Pfam" id="PF02687"/>
    </source>
</evidence>
<organism evidence="10 11">
    <name type="scientific">Pradoshia eiseniae</name>
    <dbReference type="NCBI Taxonomy" id="2064768"/>
    <lineage>
        <taxon>Bacteria</taxon>
        <taxon>Bacillati</taxon>
        <taxon>Bacillota</taxon>
        <taxon>Bacilli</taxon>
        <taxon>Bacillales</taxon>
        <taxon>Bacillaceae</taxon>
        <taxon>Pradoshia</taxon>
    </lineage>
</organism>
<evidence type="ECO:0000259" key="9">
    <source>
        <dbReference type="Pfam" id="PF12704"/>
    </source>
</evidence>
<dbReference type="Pfam" id="PF02687">
    <property type="entry name" value="FtsX"/>
    <property type="match status" value="1"/>
</dbReference>
<name>A0A2S7MZM2_9BACI</name>
<evidence type="ECO:0000256" key="4">
    <source>
        <dbReference type="ARBA" id="ARBA00022989"/>
    </source>
</evidence>
<comment type="caution">
    <text evidence="10">The sequence shown here is derived from an EMBL/GenBank/DDBJ whole genome shotgun (WGS) entry which is preliminary data.</text>
</comment>
<dbReference type="InterPro" id="IPR050250">
    <property type="entry name" value="Macrolide_Exporter_MacB"/>
</dbReference>
<keyword evidence="4 7" id="KW-1133">Transmembrane helix</keyword>
<feature type="domain" description="MacB-like periplasmic core" evidence="9">
    <location>
        <begin position="146"/>
        <end position="290"/>
    </location>
</feature>
<feature type="transmembrane region" description="Helical" evidence="7">
    <location>
        <begin position="464"/>
        <end position="484"/>
    </location>
</feature>
<dbReference type="Proteomes" id="UP000239663">
    <property type="component" value="Unassembled WGS sequence"/>
</dbReference>
<dbReference type="RefSeq" id="WP_104849503.1">
    <property type="nucleotide sequence ID" value="NZ_PKOZ01000005.1"/>
</dbReference>
<evidence type="ECO:0000256" key="2">
    <source>
        <dbReference type="ARBA" id="ARBA00022475"/>
    </source>
</evidence>
<evidence type="ECO:0000256" key="6">
    <source>
        <dbReference type="SAM" id="MobiDB-lite"/>
    </source>
</evidence>
<evidence type="ECO:0000256" key="3">
    <source>
        <dbReference type="ARBA" id="ARBA00022692"/>
    </source>
</evidence>
<keyword evidence="5 7" id="KW-0472">Membrane</keyword>
<gene>
    <name evidence="10" type="ORF">CYL18_10715</name>
</gene>
<dbReference type="PANTHER" id="PTHR30572:SF9">
    <property type="entry name" value="ABC TRANSPORTER PERMEASE PROTEIN"/>
    <property type="match status" value="1"/>
</dbReference>
<evidence type="ECO:0000256" key="7">
    <source>
        <dbReference type="SAM" id="Phobius"/>
    </source>
</evidence>
<protein>
    <submittedName>
        <fullName evidence="10">Macrolide ABC transporter permease</fullName>
    </submittedName>
</protein>
<evidence type="ECO:0000256" key="1">
    <source>
        <dbReference type="ARBA" id="ARBA00004651"/>
    </source>
</evidence>
<evidence type="ECO:0000313" key="11">
    <source>
        <dbReference type="Proteomes" id="UP000239663"/>
    </source>
</evidence>
<dbReference type="OrthoDB" id="9812886at2"/>
<comment type="subcellular location">
    <subcellularLocation>
        <location evidence="1">Cell membrane</location>
        <topology evidence="1">Multi-pass membrane protein</topology>
    </subcellularLocation>
</comment>
<accession>A0A2S7MZM2</accession>
<proteinExistence type="predicted"/>
<feature type="domain" description="ABC3 transporter permease C-terminal" evidence="8">
    <location>
        <begin position="328"/>
        <end position="488"/>
    </location>
</feature>
<keyword evidence="3 7" id="KW-0812">Transmembrane</keyword>
<reference evidence="10 11" key="1">
    <citation type="submission" date="2017-12" db="EMBL/GenBank/DDBJ databases">
        <title>Taxonomic description and draft genome of Pradoshia cofamensis Gen. nov., sp. nov., a thermotolerant bacillale isolated from anterior gut of earthworm Eisenia fetida.</title>
        <authorList>
            <person name="Saha T."/>
            <person name="Chakraborty R."/>
        </authorList>
    </citation>
    <scope>NUCLEOTIDE SEQUENCE [LARGE SCALE GENOMIC DNA]</scope>
    <source>
        <strain evidence="10 11">EAG3</strain>
    </source>
</reference>
<dbReference type="AlphaFoldDB" id="A0A2S7MZM2"/>
<keyword evidence="11" id="KW-1185">Reference proteome</keyword>
<dbReference type="GO" id="GO:0005886">
    <property type="term" value="C:plasma membrane"/>
    <property type="evidence" value="ECO:0007669"/>
    <property type="project" value="UniProtKB-SubCell"/>
</dbReference>
<evidence type="ECO:0000256" key="5">
    <source>
        <dbReference type="ARBA" id="ARBA00023136"/>
    </source>
</evidence>
<feature type="region of interest" description="Disordered" evidence="6">
    <location>
        <begin position="66"/>
        <end position="94"/>
    </location>
</feature>
<dbReference type="EMBL" id="PKOZ01000005">
    <property type="protein sequence ID" value="PQD95244.1"/>
    <property type="molecule type" value="Genomic_DNA"/>
</dbReference>
<keyword evidence="2" id="KW-1003">Cell membrane</keyword>
<evidence type="ECO:0000313" key="10">
    <source>
        <dbReference type="EMBL" id="PQD95244.1"/>
    </source>
</evidence>
<feature type="transmembrane region" description="Helical" evidence="7">
    <location>
        <begin position="328"/>
        <end position="348"/>
    </location>
</feature>
<dbReference type="GO" id="GO:0022857">
    <property type="term" value="F:transmembrane transporter activity"/>
    <property type="evidence" value="ECO:0007669"/>
    <property type="project" value="TreeGrafter"/>
</dbReference>
<feature type="compositionally biased region" description="Basic and acidic residues" evidence="6">
    <location>
        <begin position="66"/>
        <end position="86"/>
    </location>
</feature>
<dbReference type="InterPro" id="IPR025857">
    <property type="entry name" value="MacB_PCD"/>
</dbReference>